<evidence type="ECO:0000313" key="13">
    <source>
        <dbReference type="Proteomes" id="UP000583266"/>
    </source>
</evidence>
<evidence type="ECO:0000256" key="7">
    <source>
        <dbReference type="ARBA" id="ARBA00023237"/>
    </source>
</evidence>
<evidence type="ECO:0000256" key="4">
    <source>
        <dbReference type="ARBA" id="ARBA00022692"/>
    </source>
</evidence>
<sequence>MKHFYTVALSCLSLTAWAQQTTDTTRKKIFNLKGVDVSANADKGGHLLSKIDLQLLPVKSAQDLLRTVPGLFIAQHAGGGKAEQILVRGIDNDHGTDFGIFVDGIPVNLPNHAHGQGYADMHFLIPEAIGNAAYYKGPYEASQGDFTNAGAAVYSTLFKPTSQFVKVEAGSFNSARVAGLVNVVNQEKQNAYVIADYTYTDSYFDNPQYFNRFNFLARYNVAINTKNTLSIIGSGFTSSWHASGQVPQRAITNGSLPRFGAIDPSEGGKTTRINANLMLETHISGRSTMKQQVYYVRNNFDLWSNFTFYKNDPVNGDEIKQWERRNMAGYKNTFSHTGKWGNATLLTEAGIGARIDFVNLGRDHVRERMFLSNEDSSRAIVGNYSAYISETLRLTNGLSFSLGLRDDFFTFDLHDYLIKNTSGNKTANRLSPKFSAYYDVSPSWTFFAKTATGFHSNYANVAVQHGQSAAVPRSYGADVGTNFKLGNKALVTATIWWLQCDAEYKFIADDGSFENLGRTTRTGVDAALRYHMADPLWADVNLNFARPRLMDEVKNENYIPFAPVFTSTGGLTYQSHNGISASLRYRYMGERPAIEDNSVKSRDYLILDAVVRYSYKRYEWGLSAENLTNRKWAEAQFYDESQLKGEAAPEMDFHITPGTPFALRASMTVRF</sequence>
<gene>
    <name evidence="12" type="ORF">HHL17_24685</name>
</gene>
<evidence type="ECO:0000256" key="5">
    <source>
        <dbReference type="ARBA" id="ARBA00023077"/>
    </source>
</evidence>
<evidence type="ECO:0000256" key="9">
    <source>
        <dbReference type="SAM" id="SignalP"/>
    </source>
</evidence>
<keyword evidence="6 8" id="KW-0472">Membrane</keyword>
<comment type="subcellular location">
    <subcellularLocation>
        <location evidence="1">Cell outer membrane</location>
        <topology evidence="1">Multi-pass membrane protein</topology>
    </subcellularLocation>
</comment>
<reference evidence="12 13" key="1">
    <citation type="submission" date="2020-04" db="EMBL/GenBank/DDBJ databases">
        <title>Chitinophaga sp. G-6-1-13 sp. nov., isolated from soil.</title>
        <authorList>
            <person name="Dahal R.H."/>
            <person name="Chaudhary D.K."/>
        </authorList>
    </citation>
    <scope>NUCLEOTIDE SEQUENCE [LARGE SCALE GENOMIC DNA]</scope>
    <source>
        <strain evidence="12 13">G-6-1-13</strain>
    </source>
</reference>
<keyword evidence="3" id="KW-1134">Transmembrane beta strand</keyword>
<keyword evidence="13" id="KW-1185">Reference proteome</keyword>
<dbReference type="Proteomes" id="UP000583266">
    <property type="component" value="Unassembled WGS sequence"/>
</dbReference>
<keyword evidence="4" id="KW-0812">Transmembrane</keyword>
<keyword evidence="2" id="KW-0813">Transport</keyword>
<evidence type="ECO:0000259" key="11">
    <source>
        <dbReference type="Pfam" id="PF07715"/>
    </source>
</evidence>
<keyword evidence="7" id="KW-0998">Cell outer membrane</keyword>
<evidence type="ECO:0000256" key="3">
    <source>
        <dbReference type="ARBA" id="ARBA00022452"/>
    </source>
</evidence>
<evidence type="ECO:0000256" key="1">
    <source>
        <dbReference type="ARBA" id="ARBA00004571"/>
    </source>
</evidence>
<dbReference type="GO" id="GO:0009279">
    <property type="term" value="C:cell outer membrane"/>
    <property type="evidence" value="ECO:0007669"/>
    <property type="project" value="UniProtKB-SubCell"/>
</dbReference>
<dbReference type="Pfam" id="PF00593">
    <property type="entry name" value="TonB_dep_Rec_b-barrel"/>
    <property type="match status" value="1"/>
</dbReference>
<feature type="domain" description="TonB-dependent receptor-like beta-barrel" evidence="10">
    <location>
        <begin position="223"/>
        <end position="627"/>
    </location>
</feature>
<protein>
    <submittedName>
        <fullName evidence="12">TonB-dependent receptor</fullName>
    </submittedName>
</protein>
<dbReference type="InterPro" id="IPR012910">
    <property type="entry name" value="Plug_dom"/>
</dbReference>
<dbReference type="InterPro" id="IPR037066">
    <property type="entry name" value="Plug_dom_sf"/>
</dbReference>
<dbReference type="GO" id="GO:0015344">
    <property type="term" value="F:siderophore uptake transmembrane transporter activity"/>
    <property type="evidence" value="ECO:0007669"/>
    <property type="project" value="TreeGrafter"/>
</dbReference>
<comment type="caution">
    <text evidence="12">The sequence shown here is derived from an EMBL/GenBank/DDBJ whole genome shotgun (WGS) entry which is preliminary data.</text>
</comment>
<evidence type="ECO:0000256" key="2">
    <source>
        <dbReference type="ARBA" id="ARBA00022448"/>
    </source>
</evidence>
<feature type="chain" id="PRO_5032337514" evidence="9">
    <location>
        <begin position="19"/>
        <end position="671"/>
    </location>
</feature>
<evidence type="ECO:0000259" key="10">
    <source>
        <dbReference type="Pfam" id="PF00593"/>
    </source>
</evidence>
<dbReference type="Pfam" id="PF07715">
    <property type="entry name" value="Plug"/>
    <property type="match status" value="1"/>
</dbReference>
<dbReference type="InterPro" id="IPR036942">
    <property type="entry name" value="Beta-barrel_TonB_sf"/>
</dbReference>
<dbReference type="EMBL" id="JABBGC010000003">
    <property type="protein sequence ID" value="NML40417.1"/>
    <property type="molecule type" value="Genomic_DNA"/>
</dbReference>
<dbReference type="PANTHER" id="PTHR30069">
    <property type="entry name" value="TONB-DEPENDENT OUTER MEMBRANE RECEPTOR"/>
    <property type="match status" value="1"/>
</dbReference>
<evidence type="ECO:0000313" key="12">
    <source>
        <dbReference type="EMBL" id="NML40417.1"/>
    </source>
</evidence>
<keyword evidence="12" id="KW-0675">Receptor</keyword>
<dbReference type="GO" id="GO:0044718">
    <property type="term" value="P:siderophore transmembrane transport"/>
    <property type="evidence" value="ECO:0007669"/>
    <property type="project" value="TreeGrafter"/>
</dbReference>
<dbReference type="Gene3D" id="2.170.130.10">
    <property type="entry name" value="TonB-dependent receptor, plug domain"/>
    <property type="match status" value="1"/>
</dbReference>
<evidence type="ECO:0000256" key="8">
    <source>
        <dbReference type="RuleBase" id="RU003357"/>
    </source>
</evidence>
<dbReference type="AlphaFoldDB" id="A0A848GR15"/>
<proteinExistence type="inferred from homology"/>
<dbReference type="PANTHER" id="PTHR30069:SF36">
    <property type="entry name" value="BLL6948 PROTEIN"/>
    <property type="match status" value="1"/>
</dbReference>
<feature type="signal peptide" evidence="9">
    <location>
        <begin position="1"/>
        <end position="18"/>
    </location>
</feature>
<dbReference type="InterPro" id="IPR000531">
    <property type="entry name" value="Beta-barrel_TonB"/>
</dbReference>
<dbReference type="RefSeq" id="WP_169227518.1">
    <property type="nucleotide sequence ID" value="NZ_JABBGC010000003.1"/>
</dbReference>
<evidence type="ECO:0000256" key="6">
    <source>
        <dbReference type="ARBA" id="ARBA00023136"/>
    </source>
</evidence>
<dbReference type="Gene3D" id="2.40.170.20">
    <property type="entry name" value="TonB-dependent receptor, beta-barrel domain"/>
    <property type="match status" value="1"/>
</dbReference>
<feature type="domain" description="TonB-dependent receptor plug" evidence="11">
    <location>
        <begin position="52"/>
        <end position="150"/>
    </location>
</feature>
<keyword evidence="9" id="KW-0732">Signal</keyword>
<comment type="similarity">
    <text evidence="8">Belongs to the TonB-dependent receptor family.</text>
</comment>
<organism evidence="12 13">
    <name type="scientific">Chitinophaga fulva</name>
    <dbReference type="NCBI Taxonomy" id="2728842"/>
    <lineage>
        <taxon>Bacteria</taxon>
        <taxon>Pseudomonadati</taxon>
        <taxon>Bacteroidota</taxon>
        <taxon>Chitinophagia</taxon>
        <taxon>Chitinophagales</taxon>
        <taxon>Chitinophagaceae</taxon>
        <taxon>Chitinophaga</taxon>
    </lineage>
</organism>
<dbReference type="InterPro" id="IPR039426">
    <property type="entry name" value="TonB-dep_rcpt-like"/>
</dbReference>
<keyword evidence="5 8" id="KW-0798">TonB box</keyword>
<dbReference type="SUPFAM" id="SSF56935">
    <property type="entry name" value="Porins"/>
    <property type="match status" value="1"/>
</dbReference>
<name>A0A848GR15_9BACT</name>
<accession>A0A848GR15</accession>